<protein>
    <submittedName>
        <fullName evidence="2">Uncharacterized protein</fullName>
    </submittedName>
</protein>
<feature type="non-terminal residue" evidence="2">
    <location>
        <position position="122"/>
    </location>
</feature>
<proteinExistence type="predicted"/>
<keyword evidence="1" id="KW-1133">Transmembrane helix</keyword>
<feature type="transmembrane region" description="Helical" evidence="1">
    <location>
        <begin position="12"/>
        <end position="30"/>
    </location>
</feature>
<organism evidence="2">
    <name type="scientific">marine sediment metagenome</name>
    <dbReference type="NCBI Taxonomy" id="412755"/>
    <lineage>
        <taxon>unclassified sequences</taxon>
        <taxon>metagenomes</taxon>
        <taxon>ecological metagenomes</taxon>
    </lineage>
</organism>
<feature type="transmembrane region" description="Helical" evidence="1">
    <location>
        <begin position="103"/>
        <end position="121"/>
    </location>
</feature>
<dbReference type="AlphaFoldDB" id="X1GD89"/>
<feature type="transmembrane region" description="Helical" evidence="1">
    <location>
        <begin position="50"/>
        <end position="69"/>
    </location>
</feature>
<evidence type="ECO:0000313" key="2">
    <source>
        <dbReference type="EMBL" id="GAH42790.1"/>
    </source>
</evidence>
<evidence type="ECO:0000256" key="1">
    <source>
        <dbReference type="SAM" id="Phobius"/>
    </source>
</evidence>
<reference evidence="2" key="1">
    <citation type="journal article" date="2014" name="Front. Microbiol.">
        <title>High frequency of phylogenetically diverse reductive dehalogenase-homologous genes in deep subseafloor sedimentary metagenomes.</title>
        <authorList>
            <person name="Kawai M."/>
            <person name="Futagami T."/>
            <person name="Toyoda A."/>
            <person name="Takaki Y."/>
            <person name="Nishi S."/>
            <person name="Hori S."/>
            <person name="Arai W."/>
            <person name="Tsubouchi T."/>
            <person name="Morono Y."/>
            <person name="Uchiyama I."/>
            <person name="Ito T."/>
            <person name="Fujiyama A."/>
            <person name="Inagaki F."/>
            <person name="Takami H."/>
        </authorList>
    </citation>
    <scope>NUCLEOTIDE SEQUENCE</scope>
    <source>
        <strain evidence="2">Expedition CK06-06</strain>
    </source>
</reference>
<name>X1GD89_9ZZZZ</name>
<sequence>MDKQLSPGLKTTFLIHAIVATLFGLAYLFIPKKFGSFVNWPVMEPEAYRIIGAAILAFAASSWLAYSASAWEQVKIVVQMEITWTILATLVLLYGIFFAGLPAFAWVNAIIFVVFAVLFIVV</sequence>
<feature type="transmembrane region" description="Helical" evidence="1">
    <location>
        <begin position="76"/>
        <end position="97"/>
    </location>
</feature>
<gene>
    <name evidence="2" type="ORF">S03H2_21155</name>
</gene>
<accession>X1GD89</accession>
<keyword evidence="1" id="KW-0472">Membrane</keyword>
<keyword evidence="1" id="KW-0812">Transmembrane</keyword>
<comment type="caution">
    <text evidence="2">The sequence shown here is derived from an EMBL/GenBank/DDBJ whole genome shotgun (WGS) entry which is preliminary data.</text>
</comment>
<dbReference type="EMBL" id="BARU01011231">
    <property type="protein sequence ID" value="GAH42790.1"/>
    <property type="molecule type" value="Genomic_DNA"/>
</dbReference>